<dbReference type="AlphaFoldDB" id="A0A401LUY3"/>
<evidence type="ECO:0000313" key="2">
    <source>
        <dbReference type="Proteomes" id="UP000288079"/>
    </source>
</evidence>
<organism evidence="1 2">
    <name type="scientific">Bacteroides faecalis</name>
    <dbReference type="NCBI Taxonomy" id="2447885"/>
    <lineage>
        <taxon>Bacteria</taxon>
        <taxon>Pseudomonadati</taxon>
        <taxon>Bacteroidota</taxon>
        <taxon>Bacteroidia</taxon>
        <taxon>Bacteroidales</taxon>
        <taxon>Bacteroidaceae</taxon>
        <taxon>Bacteroides</taxon>
    </lineage>
</organism>
<dbReference type="EMBL" id="BHWB01000005">
    <property type="protein sequence ID" value="GCB35293.1"/>
    <property type="molecule type" value="Genomic_DNA"/>
</dbReference>
<accession>A0A401LUY3</accession>
<name>A0A401LUY3_9BACE</name>
<dbReference type="Proteomes" id="UP000288079">
    <property type="component" value="Unassembled WGS sequence"/>
</dbReference>
<comment type="caution">
    <text evidence="1">The sequence shown here is derived from an EMBL/GenBank/DDBJ whole genome shotgun (WGS) entry which is preliminary data.</text>
</comment>
<evidence type="ECO:0000313" key="1">
    <source>
        <dbReference type="EMBL" id="GCB35293.1"/>
    </source>
</evidence>
<proteinExistence type="predicted"/>
<reference evidence="1 2" key="1">
    <citation type="submission" date="2018-10" db="EMBL/GenBank/DDBJ databases">
        <title>Draft Genome Sequence of Bacteroides sp. KCTC 15687.</title>
        <authorList>
            <person name="Yu S.Y."/>
            <person name="Kim J.S."/>
            <person name="Oh B.S."/>
            <person name="Park S.H."/>
            <person name="Kang S.W."/>
            <person name="Park J.E."/>
            <person name="Choi S.H."/>
            <person name="Han K.I."/>
            <person name="Lee K.C."/>
            <person name="Eom M.K."/>
            <person name="Suh M.K."/>
            <person name="Lee D.H."/>
            <person name="Yoon H."/>
            <person name="Kim B."/>
            <person name="Yang S.J."/>
            <person name="Lee J.S."/>
            <person name="Lee J.H."/>
        </authorList>
    </citation>
    <scope>NUCLEOTIDE SEQUENCE [LARGE SCALE GENOMIC DNA]</scope>
    <source>
        <strain evidence="1 2">KCTC 15687</strain>
    </source>
</reference>
<gene>
    <name evidence="1" type="ORF">KGMB02408_22380</name>
</gene>
<keyword evidence="2" id="KW-1185">Reference proteome</keyword>
<sequence>MLVIIKGNNFYTSFQYLSLNKGKAYMIAEQEGVTGIKYKALFLKYIQS</sequence>
<protein>
    <submittedName>
        <fullName evidence="1">Uncharacterized protein</fullName>
    </submittedName>
</protein>